<dbReference type="InterPro" id="IPR001222">
    <property type="entry name" value="Znf_TFIIS"/>
</dbReference>
<keyword evidence="1" id="KW-0479">Metal-binding</keyword>
<keyword evidence="7" id="KW-0804">Transcription</keyword>
<dbReference type="VEuPathDB" id="FungiDB:DNF11_4073"/>
<keyword evidence="3" id="KW-0862">Zinc</keyword>
<keyword evidence="7" id="KW-0240">DNA-directed RNA polymerase</keyword>
<proteinExistence type="predicted"/>
<evidence type="ECO:0000256" key="2">
    <source>
        <dbReference type="ARBA" id="ARBA00022771"/>
    </source>
</evidence>
<evidence type="ECO:0000256" key="5">
    <source>
        <dbReference type="SAM" id="Phobius"/>
    </source>
</evidence>
<dbReference type="InterPro" id="IPR034014">
    <property type="entry name" value="Zn_ribbon_RPC11_C"/>
</dbReference>
<dbReference type="EMBL" id="CP033156">
    <property type="protein sequence ID" value="AYO45023.1"/>
    <property type="molecule type" value="Genomic_DNA"/>
</dbReference>
<feature type="transmembrane region" description="Helical" evidence="5">
    <location>
        <begin position="293"/>
        <end position="310"/>
    </location>
</feature>
<keyword evidence="5" id="KW-1133">Transmembrane helix</keyword>
<dbReference type="PROSITE" id="PS51133">
    <property type="entry name" value="ZF_TFIIS_2"/>
    <property type="match status" value="1"/>
</dbReference>
<dbReference type="PANTHER" id="PTHR22696:SF1">
    <property type="entry name" value="E3 UBIQUITIN-PROTEIN LIGASE RNF26"/>
    <property type="match status" value="1"/>
</dbReference>
<dbReference type="Gene3D" id="2.20.25.10">
    <property type="match status" value="1"/>
</dbReference>
<evidence type="ECO:0000259" key="6">
    <source>
        <dbReference type="PROSITE" id="PS51133"/>
    </source>
</evidence>
<dbReference type="GO" id="GO:0003676">
    <property type="term" value="F:nucleic acid binding"/>
    <property type="evidence" value="ECO:0007669"/>
    <property type="project" value="InterPro"/>
</dbReference>
<dbReference type="InterPro" id="IPR013083">
    <property type="entry name" value="Znf_RING/FYVE/PHD"/>
</dbReference>
<dbReference type="SMART" id="SM00440">
    <property type="entry name" value="ZnF_C2C2"/>
    <property type="match status" value="1"/>
</dbReference>
<dbReference type="GO" id="GO:0006511">
    <property type="term" value="P:ubiquitin-dependent protein catabolic process"/>
    <property type="evidence" value="ECO:0007669"/>
    <property type="project" value="TreeGrafter"/>
</dbReference>
<dbReference type="GO" id="GO:0016567">
    <property type="term" value="P:protein ubiquitination"/>
    <property type="evidence" value="ECO:0007669"/>
    <property type="project" value="TreeGrafter"/>
</dbReference>
<keyword evidence="5" id="KW-0472">Membrane</keyword>
<dbReference type="PANTHER" id="PTHR22696">
    <property type="entry name" value="E3 UBIQUITIN-PROTEIN LIGASE RNF26"/>
    <property type="match status" value="1"/>
</dbReference>
<evidence type="ECO:0000313" key="7">
    <source>
        <dbReference type="EMBL" id="AYO45023.1"/>
    </source>
</evidence>
<keyword evidence="5" id="KW-0812">Transmembrane</keyword>
<dbReference type="CDD" id="cd10509">
    <property type="entry name" value="Zn-ribbon_RPC11"/>
    <property type="match status" value="1"/>
</dbReference>
<reference evidence="7 8" key="1">
    <citation type="submission" date="2018-10" db="EMBL/GenBank/DDBJ databases">
        <title>Complete genome sequence of Malassezia restricta CBS 7877.</title>
        <authorList>
            <person name="Morand S.C."/>
            <person name="Bertignac M."/>
            <person name="Iltis A."/>
            <person name="Kolder I."/>
            <person name="Pirovano W."/>
            <person name="Jourdain R."/>
            <person name="Clavaud C."/>
        </authorList>
    </citation>
    <scope>NUCLEOTIDE SEQUENCE [LARGE SCALE GENOMIC DNA]</scope>
    <source>
        <strain evidence="7 8">CBS 7877</strain>
    </source>
</reference>
<dbReference type="SUPFAM" id="SSF57783">
    <property type="entry name" value="Zinc beta-ribbon"/>
    <property type="match status" value="1"/>
</dbReference>
<organism evidence="7 8">
    <name type="scientific">Malassezia restricta (strain ATCC 96810 / NBRC 103918 / CBS 7877)</name>
    <name type="common">Seborrheic dermatitis infection agent</name>
    <dbReference type="NCBI Taxonomy" id="425264"/>
    <lineage>
        <taxon>Eukaryota</taxon>
        <taxon>Fungi</taxon>
        <taxon>Dikarya</taxon>
        <taxon>Basidiomycota</taxon>
        <taxon>Ustilaginomycotina</taxon>
        <taxon>Malasseziomycetes</taxon>
        <taxon>Malasseziales</taxon>
        <taxon>Malasseziaceae</taxon>
        <taxon>Malassezia</taxon>
    </lineage>
</organism>
<evidence type="ECO:0000256" key="1">
    <source>
        <dbReference type="ARBA" id="ARBA00022723"/>
    </source>
</evidence>
<dbReference type="GO" id="GO:0000428">
    <property type="term" value="C:DNA-directed RNA polymerase complex"/>
    <property type="evidence" value="ECO:0007669"/>
    <property type="project" value="UniProtKB-KW"/>
</dbReference>
<dbReference type="Pfam" id="PF01096">
    <property type="entry name" value="Zn_ribbon_TFIIS"/>
    <property type="match status" value="1"/>
</dbReference>
<dbReference type="OrthoDB" id="498543at2759"/>
<evidence type="ECO:0000256" key="4">
    <source>
        <dbReference type="PROSITE-ProRule" id="PRU00472"/>
    </source>
</evidence>
<dbReference type="AlphaFoldDB" id="A0A3G2SAG0"/>
<evidence type="ECO:0000313" key="8">
    <source>
        <dbReference type="Proteomes" id="UP000269793"/>
    </source>
</evidence>
<dbReference type="STRING" id="425264.A0A3G2SAG0"/>
<dbReference type="GO" id="GO:0008270">
    <property type="term" value="F:zinc ion binding"/>
    <property type="evidence" value="ECO:0007669"/>
    <property type="project" value="UniProtKB-KW"/>
</dbReference>
<accession>A0A3G2SAG0</accession>
<name>A0A3G2SAG0_MALR7</name>
<dbReference type="GO" id="GO:0061630">
    <property type="term" value="F:ubiquitin protein ligase activity"/>
    <property type="evidence" value="ECO:0007669"/>
    <property type="project" value="TreeGrafter"/>
</dbReference>
<gene>
    <name evidence="7" type="primary">rpc11</name>
    <name evidence="7" type="ORF">DNF11_4073</name>
</gene>
<keyword evidence="2 4" id="KW-0863">Zinc-finger</keyword>
<sequence>MLFCPNCANVVTVLPSSSTGENKWTCPTCPYEFPMQLPVSSRMYLQRKQVDDVMGGEDSWKNVDSTEVTCPKCDNDRAYFMQLQIRSADEPKDAAHMPSASVTKALQTITESPLQFFFSRYAFVLMMMVVVMNRIQHICAPTGRPAHLTLIKRLILRLPAIFMLLRPLVQLYVAMCRDTRTPSAQVWLSYARMIVPSSWLDLETDYASLFWSTFIGACFTQCSSIAARSLEHIPSMDDPSTFNLVSFGFLLYIHSTSRAFLPDAHVYLIVISRVIELLGLQCLRIWRRPPVSRLVFSSALGLLMTLHYVYTTLYTEEYPIIHSTSRFMEALTGGIIVLTVFLHAFTMLMTDGRISFQRLIFTGVNMPRSTDDYTIAVLKLGTACLHATRFSGLALELKSLDMPLHTYVEMDADGRVVLQHGMADLERIESEGINGLATEVRDVRVVLRERPPEIGSPVRGGDKLQHAWAFMTALYNVVLHMIQAVLSRLKPYVPPLPLVLVQLPRYVRLFWHGTNGEARREERIQARRRQEAEQIAMRERLMSLRERYTLRRPADLHAPSVWSAADDLDPVELISMAQVEGDRSMFQDMLLKHMMRPDHAPPLTRSEYRRLMQAQAPDKTRAMALSTCSQSTRHNAWASAAALLSTSDMANMQRASDAHTQRAILHILQERRTHQTPSEQAQLCVVCCCEPRTIIHWPCRCLALCDACRDILANQQRTVVVRGSDGVLPVQLCPTCRTPVMAFSRIYVP</sequence>
<evidence type="ECO:0000256" key="3">
    <source>
        <dbReference type="ARBA" id="ARBA00022833"/>
    </source>
</evidence>
<protein>
    <submittedName>
        <fullName evidence="7">DNA-directed RNA polymerase III subunit RPC10</fullName>
    </submittedName>
</protein>
<feature type="domain" description="TFIIS-type" evidence="6">
    <location>
        <begin position="66"/>
        <end position="91"/>
    </location>
</feature>
<dbReference type="Gene3D" id="3.30.40.10">
    <property type="entry name" value="Zinc/RING finger domain, C3HC4 (zinc finger)"/>
    <property type="match status" value="1"/>
</dbReference>
<feature type="transmembrane region" description="Helical" evidence="5">
    <location>
        <begin position="330"/>
        <end position="349"/>
    </location>
</feature>
<keyword evidence="8" id="KW-1185">Reference proteome</keyword>
<dbReference type="GO" id="GO:0006351">
    <property type="term" value="P:DNA-templated transcription"/>
    <property type="evidence" value="ECO:0007669"/>
    <property type="project" value="InterPro"/>
</dbReference>
<dbReference type="Proteomes" id="UP000269793">
    <property type="component" value="Chromosome IX"/>
</dbReference>